<comment type="caution">
    <text evidence="2">The sequence shown here is derived from an EMBL/GenBank/DDBJ whole genome shotgun (WGS) entry which is preliminary data.</text>
</comment>
<evidence type="ECO:0000313" key="3">
    <source>
        <dbReference type="Proteomes" id="UP000663832"/>
    </source>
</evidence>
<accession>A0A813VJ97</accession>
<gene>
    <name evidence="2" type="ORF">QVE165_LOCUS6313</name>
</gene>
<keyword evidence="3" id="KW-1185">Reference proteome</keyword>
<protein>
    <submittedName>
        <fullName evidence="2">Uncharacterized protein</fullName>
    </submittedName>
</protein>
<evidence type="ECO:0000256" key="1">
    <source>
        <dbReference type="SAM" id="Coils"/>
    </source>
</evidence>
<proteinExistence type="predicted"/>
<name>A0A813VJ97_9BILA</name>
<dbReference type="OrthoDB" id="9990018at2759"/>
<sequence length="289" mass="34440">MTSEIPFISKILLKYDHSLHEYAPSNDPLPNRLLSPITENSVEILQTSISTNKTSSADTSQKSPNIVLSNDEHNHIYLQRFLQYTTNFQTIQNYLDKLHQHFKALSIIIEYIRHDQNLLDIIEPIETRLLQMRAKRDQIDHLLNQSSIKHIMQQISPYIFKSNLNIDYQELLNSIQLSMNQKSTIIDHIKNEYRYKKYQINEYSSKLQQRRELLIKLTNQIEQFLIQHNRIFKQINQISIINEHNRQSIELTNLSNEYEQLKNENHLLTLKAKENIEKFSIFMQSNHRQ</sequence>
<feature type="coiled-coil region" evidence="1">
    <location>
        <begin position="244"/>
        <end position="278"/>
    </location>
</feature>
<reference evidence="2" key="1">
    <citation type="submission" date="2021-02" db="EMBL/GenBank/DDBJ databases">
        <authorList>
            <person name="Nowell W R."/>
        </authorList>
    </citation>
    <scope>NUCLEOTIDE SEQUENCE</scope>
</reference>
<evidence type="ECO:0000313" key="2">
    <source>
        <dbReference type="EMBL" id="CAF0841045.1"/>
    </source>
</evidence>
<dbReference type="AlphaFoldDB" id="A0A813VJ97"/>
<dbReference type="Proteomes" id="UP000663832">
    <property type="component" value="Unassembled WGS sequence"/>
</dbReference>
<organism evidence="2 3">
    <name type="scientific">Adineta steineri</name>
    <dbReference type="NCBI Taxonomy" id="433720"/>
    <lineage>
        <taxon>Eukaryota</taxon>
        <taxon>Metazoa</taxon>
        <taxon>Spiralia</taxon>
        <taxon>Gnathifera</taxon>
        <taxon>Rotifera</taxon>
        <taxon>Eurotatoria</taxon>
        <taxon>Bdelloidea</taxon>
        <taxon>Adinetida</taxon>
        <taxon>Adinetidae</taxon>
        <taxon>Adineta</taxon>
    </lineage>
</organism>
<keyword evidence="1" id="KW-0175">Coiled coil</keyword>
<dbReference type="EMBL" id="CAJNOM010000026">
    <property type="protein sequence ID" value="CAF0841045.1"/>
    <property type="molecule type" value="Genomic_DNA"/>
</dbReference>